<evidence type="ECO:0000256" key="9">
    <source>
        <dbReference type="SAM" id="MobiDB-lite"/>
    </source>
</evidence>
<feature type="compositionally biased region" description="Acidic residues" evidence="9">
    <location>
        <begin position="668"/>
        <end position="678"/>
    </location>
</feature>
<evidence type="ECO:0000256" key="6">
    <source>
        <dbReference type="ARBA" id="ARBA00023163"/>
    </source>
</evidence>
<comment type="subcellular location">
    <subcellularLocation>
        <location evidence="1">Nucleus</location>
    </subcellularLocation>
</comment>
<dbReference type="EMBL" id="SPNW01000005">
    <property type="protein sequence ID" value="TIA92692.1"/>
    <property type="molecule type" value="Genomic_DNA"/>
</dbReference>
<evidence type="ECO:0000256" key="1">
    <source>
        <dbReference type="ARBA" id="ARBA00004123"/>
    </source>
</evidence>
<keyword evidence="6" id="KW-0804">Transcription</keyword>
<keyword evidence="4" id="KW-0805">Transcription regulation</keyword>
<evidence type="ECO:0000256" key="2">
    <source>
        <dbReference type="ARBA" id="ARBA00006378"/>
    </source>
</evidence>
<dbReference type="Pfam" id="PF05669">
    <property type="entry name" value="Med31"/>
    <property type="match status" value="1"/>
</dbReference>
<sequence>MPSKPSDLRLNIPNSSTNLSPSLFSSATPSKSQLLSVPPTSPSSSRRLDPNSISGPITNPSSPNPSTHSHVIHHSPRVHRTFHRLASSKPGSSNKYNPTSPSFVNAPGTSNSATFGGSAAGSSSSKGGLSKDISSAIEMHGDSWQAICVKVLPLFNGENMITPVEDLNALVVMHIRDTIARSKPSRVIDNLSTDFNNLIGNGMLTLRAKLSQHVDEGSERLVTRLTEIWTFFFGQVLPLLEGVFLPYSTDTHIQALAKSSTANSVKASDAPNHQHSYSLQDGAPVIPTPLPSVMNVRKSVLRGFRDQLIIPVFASLEKLFLDLCDDILPATPTSGPQSKQSLNSLKSAYQSIPDSLPSTAAAIAASSSQPTTSAFSPVPRLQQMALVLSSIRASDTGQERVERLARILRRCYVGDMQNEQSTSSSGTSLLFRSTQTSSSMTPFTEKLLSKRRDRRGWIRKKASNANASSTDDHLDEIGGGMYDLALEREPTQKDSEDEWLDTLRSPNMSPAFVSTPTMNSYTPDQKRNKPAPVIAPRGSSLAFAHNADDVSSSDEDDVFGSDVEGLPKVDTQLELSRIHEDDSNDSEGAEYIGQRLMGEEGRSSDDRTQETVVQSRSPVEDSLKRWDRAQKELEEMLGMTETPTPTMNSDHRFEKPLPPSPKLVGLDLESEPEEEAMEAEASTSEVKGEEAQDPVRIENRKKFEIELEFVQSLAHPFYLHALAQQGYFEKPEFINYLKYLNYWREREYIKFITYPHCLHNLDLLMEESFREAIKHQDVIQALHRQQYSVWLGLDNKPPSDAEALPDESLVVGHGSELDFDSFRRNTYNKIRLECTPKQIISVNNSLIMLDTDGVLYQFNNSLHPTKSTIRNVIKLLQSDRTTIVVRQSSIGHLKVHPRLAVINELPLPSQHLHSAINKDVVCLADSTKTYSLLNLYNSVLLPLLPFEGSPSITSIEDADEFLMITANDLGAVGVFIDCYSGEPKHGPLQFPSTIRSIVHQSPHLFTLLNTGELQIHSTISQSLIHTLSLSHLQPSFLETTPLGLSIPQSIPNHLEVISFPLLNNSVDYMHSSKGLSTRLSQLETTQVILVTNAGHLHAFIPPSIFDQSICLLEMGTDDAREQALSIARALPTESLDHQYLHLYAALQLFKLTSFSEASALFTKSRCDIRLLLSWFPDLIGGLFDPDEFVKIPVGIARLVSSIPRTIEELVVSNLEKNYAPYMSVEGDEPLRQLKVSLLDNARSMLLECLSREHRRRRRSRQASERESDAYTDMILDTCLAIIFAERSDRDRKALSVFIIQPNNILLPVAEPFLTKFGRYAALAHLYESHGDTDEALQISRGFVEQRIADEDVIEPLKDTIRLLNRVEDGTVLLEYGLWMLSYDRGAAIQLLSSHPRTSIDEGTLLKSLRETDTIAEQEYLEILVLARNKEDEGVRQALLDRLIGNVVAALSDADVERNMTQISDAYISRKHEHSHAQYLTDMLDSDGVSASTKAAIVARLKLVLYLQLSSKLEWNDIAERLKSFTDSVLLLEKAVILGKLEQHGAALDILARRLRDTKSAQHYCAFPGYTMSGSLARSCIDNSHISHSWLVALARTSMTAVSPSLRGHLLKVLLEVYMKDGDVFLDEIASLLESQALHLNFMETLPNIPSDIPLTSIKNFMLRQLRRSVHKKREISILKGVAAAENLTRTEECWLATRQAGAVIEEAVDDAADAREKEK</sequence>
<feature type="compositionally biased region" description="Basic residues" evidence="9">
    <location>
        <begin position="70"/>
        <end position="83"/>
    </location>
</feature>
<dbReference type="InterPro" id="IPR013745">
    <property type="entry name" value="Bit61/PRR5"/>
</dbReference>
<feature type="region of interest" description="Disordered" evidence="9">
    <location>
        <begin position="502"/>
        <end position="535"/>
    </location>
</feature>
<evidence type="ECO:0000256" key="4">
    <source>
        <dbReference type="ARBA" id="ARBA00023015"/>
    </source>
</evidence>
<dbReference type="GO" id="GO:0005737">
    <property type="term" value="C:cytoplasm"/>
    <property type="evidence" value="ECO:0007669"/>
    <property type="project" value="TreeGrafter"/>
</dbReference>
<feature type="compositionally biased region" description="Polar residues" evidence="9">
    <location>
        <begin position="504"/>
        <end position="523"/>
    </location>
</feature>
<dbReference type="OrthoDB" id="10257739at2759"/>
<dbReference type="Proteomes" id="UP000310189">
    <property type="component" value="Unassembled WGS sequence"/>
</dbReference>
<dbReference type="GO" id="GO:0016592">
    <property type="term" value="C:mediator complex"/>
    <property type="evidence" value="ECO:0007669"/>
    <property type="project" value="InterPro"/>
</dbReference>
<feature type="region of interest" description="Disordered" evidence="9">
    <location>
        <begin position="637"/>
        <end position="693"/>
    </location>
</feature>
<feature type="compositionally biased region" description="Basic and acidic residues" evidence="9">
    <location>
        <begin position="597"/>
        <end position="609"/>
    </location>
</feature>
<dbReference type="Gene3D" id="1.10.10.1340">
    <property type="entry name" value="Mediator of RNA polymerase II, submodule Med31 (Soh1)"/>
    <property type="match status" value="1"/>
</dbReference>
<dbReference type="Pfam" id="PF08539">
    <property type="entry name" value="HbrB"/>
    <property type="match status" value="1"/>
</dbReference>
<feature type="compositionally biased region" description="Low complexity" evidence="9">
    <location>
        <begin position="10"/>
        <end position="69"/>
    </location>
</feature>
<feature type="compositionally biased region" description="Polar residues" evidence="9">
    <location>
        <begin position="264"/>
        <end position="279"/>
    </location>
</feature>
<name>A0A4T0FV39_9BASI</name>
<reference evidence="10 11" key="1">
    <citation type="submission" date="2019-03" db="EMBL/GenBank/DDBJ databases">
        <title>Sequencing 23 genomes of Wallemia ichthyophaga.</title>
        <authorList>
            <person name="Gostincar C."/>
        </authorList>
    </citation>
    <scope>NUCLEOTIDE SEQUENCE [LARGE SCALE GENOMIC DNA]</scope>
    <source>
        <strain evidence="10 11">EXF-5753</strain>
    </source>
</reference>
<dbReference type="GO" id="GO:0006355">
    <property type="term" value="P:regulation of DNA-templated transcription"/>
    <property type="evidence" value="ECO:0007669"/>
    <property type="project" value="InterPro"/>
</dbReference>
<dbReference type="InterPro" id="IPR038089">
    <property type="entry name" value="Med31_sf"/>
</dbReference>
<accession>A0A4T0FV39</accession>
<organism evidence="10 11">
    <name type="scientific">Wallemia hederae</name>
    <dbReference type="NCBI Taxonomy" id="1540922"/>
    <lineage>
        <taxon>Eukaryota</taxon>
        <taxon>Fungi</taxon>
        <taxon>Dikarya</taxon>
        <taxon>Basidiomycota</taxon>
        <taxon>Wallemiomycotina</taxon>
        <taxon>Wallemiomycetes</taxon>
        <taxon>Wallemiales</taxon>
        <taxon>Wallemiaceae</taxon>
        <taxon>Wallemia</taxon>
    </lineage>
</organism>
<feature type="compositionally biased region" description="Polar residues" evidence="9">
    <location>
        <begin position="89"/>
        <end position="103"/>
    </location>
</feature>
<dbReference type="InterPro" id="IPR032914">
    <property type="entry name" value="Vam6/VPS39/TRAP1"/>
</dbReference>
<dbReference type="PANTHER" id="PTHR12894:SF27">
    <property type="entry name" value="TRANSFORMING GROWTH FACTOR-BETA RECEPTOR-ASSOCIATED PROTEIN 1"/>
    <property type="match status" value="1"/>
</dbReference>
<dbReference type="GO" id="GO:0034058">
    <property type="term" value="P:endosomal vesicle fusion"/>
    <property type="evidence" value="ECO:0007669"/>
    <property type="project" value="TreeGrafter"/>
</dbReference>
<evidence type="ECO:0000256" key="5">
    <source>
        <dbReference type="ARBA" id="ARBA00023159"/>
    </source>
</evidence>
<evidence type="ECO:0000313" key="10">
    <source>
        <dbReference type="EMBL" id="TIA92692.1"/>
    </source>
</evidence>
<keyword evidence="7" id="KW-0539">Nucleus</keyword>
<feature type="region of interest" description="Disordered" evidence="9">
    <location>
        <begin position="596"/>
        <end position="625"/>
    </location>
</feature>
<protein>
    <recommendedName>
        <fullName evidence="3">Mediator of RNA polymerase II transcription subunit 31</fullName>
    </recommendedName>
    <alternativeName>
        <fullName evidence="8">Mediator complex subunit 31</fullName>
    </alternativeName>
</protein>
<proteinExistence type="inferred from homology"/>
<gene>
    <name evidence="10" type="ORF">E3P99_00538</name>
</gene>
<dbReference type="GO" id="GO:0003712">
    <property type="term" value="F:transcription coregulator activity"/>
    <property type="evidence" value="ECO:0007669"/>
    <property type="project" value="InterPro"/>
</dbReference>
<dbReference type="InterPro" id="IPR008831">
    <property type="entry name" value="Mediator_Med31"/>
</dbReference>
<evidence type="ECO:0000313" key="11">
    <source>
        <dbReference type="Proteomes" id="UP000310189"/>
    </source>
</evidence>
<feature type="region of interest" description="Disordered" evidence="9">
    <location>
        <begin position="264"/>
        <end position="283"/>
    </location>
</feature>
<dbReference type="GO" id="GO:0006914">
    <property type="term" value="P:autophagy"/>
    <property type="evidence" value="ECO:0007669"/>
    <property type="project" value="TreeGrafter"/>
</dbReference>
<keyword evidence="11" id="KW-1185">Reference proteome</keyword>
<comment type="caution">
    <text evidence="10">The sequence shown here is derived from an EMBL/GenBank/DDBJ whole genome shotgun (WGS) entry which is preliminary data.</text>
</comment>
<evidence type="ECO:0000256" key="8">
    <source>
        <dbReference type="ARBA" id="ARBA00031978"/>
    </source>
</evidence>
<dbReference type="PANTHER" id="PTHR12894">
    <property type="entry name" value="CNH DOMAIN CONTAINING"/>
    <property type="match status" value="1"/>
</dbReference>
<evidence type="ECO:0000256" key="3">
    <source>
        <dbReference type="ARBA" id="ARBA00019660"/>
    </source>
</evidence>
<evidence type="ECO:0000256" key="7">
    <source>
        <dbReference type="ARBA" id="ARBA00023242"/>
    </source>
</evidence>
<dbReference type="GO" id="GO:0016020">
    <property type="term" value="C:membrane"/>
    <property type="evidence" value="ECO:0007669"/>
    <property type="project" value="TreeGrafter"/>
</dbReference>
<keyword evidence="5" id="KW-0010">Activator</keyword>
<feature type="region of interest" description="Disordered" evidence="9">
    <location>
        <begin position="1"/>
        <end position="108"/>
    </location>
</feature>
<comment type="similarity">
    <text evidence="2">Belongs to the Mediator complex subunit 31 family.</text>
</comment>